<dbReference type="InterPro" id="IPR025491">
    <property type="entry name" value="DUF4382"/>
</dbReference>
<name>A0ABV2LW15_9FLAO</name>
<dbReference type="Pfam" id="PF14321">
    <property type="entry name" value="DUF4382"/>
    <property type="match status" value="1"/>
</dbReference>
<evidence type="ECO:0000313" key="2">
    <source>
        <dbReference type="EMBL" id="MET3732746.1"/>
    </source>
</evidence>
<reference evidence="2 3" key="1">
    <citation type="submission" date="2024-06" db="EMBL/GenBank/DDBJ databases">
        <title>Genomic Encyclopedia of Type Strains, Phase IV (KMG-IV): sequencing the most valuable type-strain genomes for metagenomic binning, comparative biology and taxonomic classification.</title>
        <authorList>
            <person name="Goeker M."/>
        </authorList>
    </citation>
    <scope>NUCLEOTIDE SEQUENCE [LARGE SCALE GENOMIC DNA]</scope>
    <source>
        <strain evidence="2 3">DSM 29388</strain>
    </source>
</reference>
<evidence type="ECO:0000259" key="1">
    <source>
        <dbReference type="Pfam" id="PF14321"/>
    </source>
</evidence>
<sequence>MKNKIWILAIAFAAILASCNNDDNGNSSDTAQLELRLTDGPADYDAILLDIQRIEFKLNNEEGLEFPFANPGIYDLLELNNGVDLLLGNHHLPVGNLKQMRLILGPNNTIIVNGVEHPLQTPSAQQSGLKFNVNHILEPGMAYKMWIDFDAGKSIVETGNGGYILKPVIRTFTDLTNGMIEGKVLPIESLTTVYAMQNQSDTIATALPNLDGYFKFMGLPEGNYRLVFDAQNPAFSDKEISPVSVVFGQINNLGDIIMTP</sequence>
<evidence type="ECO:0000313" key="3">
    <source>
        <dbReference type="Proteomes" id="UP001549146"/>
    </source>
</evidence>
<accession>A0ABV2LW15</accession>
<dbReference type="RefSeq" id="WP_354510260.1">
    <property type="nucleotide sequence ID" value="NZ_JBEPMO010000018.1"/>
</dbReference>
<dbReference type="EMBL" id="JBEPMO010000018">
    <property type="protein sequence ID" value="MET3732746.1"/>
    <property type="molecule type" value="Genomic_DNA"/>
</dbReference>
<dbReference type="Proteomes" id="UP001549146">
    <property type="component" value="Unassembled WGS sequence"/>
</dbReference>
<feature type="domain" description="DUF4382" evidence="1">
    <location>
        <begin position="30"/>
        <end position="167"/>
    </location>
</feature>
<gene>
    <name evidence="2" type="ORF">ABID46_002337</name>
</gene>
<dbReference type="PROSITE" id="PS51257">
    <property type="entry name" value="PROKAR_LIPOPROTEIN"/>
    <property type="match status" value="1"/>
</dbReference>
<proteinExistence type="predicted"/>
<keyword evidence="3" id="KW-1185">Reference proteome</keyword>
<dbReference type="SUPFAM" id="SSF117074">
    <property type="entry name" value="Hypothetical protein PA1324"/>
    <property type="match status" value="1"/>
</dbReference>
<comment type="caution">
    <text evidence="2">The sequence shown here is derived from an EMBL/GenBank/DDBJ whole genome shotgun (WGS) entry which is preliminary data.</text>
</comment>
<protein>
    <recommendedName>
        <fullName evidence="1">DUF4382 domain-containing protein</fullName>
    </recommendedName>
</protein>
<organism evidence="2 3">
    <name type="scientific">Moheibacter stercoris</name>
    <dbReference type="NCBI Taxonomy" id="1628251"/>
    <lineage>
        <taxon>Bacteria</taxon>
        <taxon>Pseudomonadati</taxon>
        <taxon>Bacteroidota</taxon>
        <taxon>Flavobacteriia</taxon>
        <taxon>Flavobacteriales</taxon>
        <taxon>Weeksellaceae</taxon>
        <taxon>Moheibacter</taxon>
    </lineage>
</organism>